<feature type="signal peptide" evidence="1">
    <location>
        <begin position="1"/>
        <end position="22"/>
    </location>
</feature>
<comment type="caution">
    <text evidence="2">The sequence shown here is derived from an EMBL/GenBank/DDBJ whole genome shotgun (WGS) entry which is preliminary data.</text>
</comment>
<name>A0ABR4CK90_9HELO</name>
<dbReference type="Proteomes" id="UP001595075">
    <property type="component" value="Unassembled WGS sequence"/>
</dbReference>
<gene>
    <name evidence="2" type="ORF">VTL71DRAFT_13178</name>
</gene>
<dbReference type="EMBL" id="JAZHXI010000006">
    <property type="protein sequence ID" value="KAL2070152.1"/>
    <property type="molecule type" value="Genomic_DNA"/>
</dbReference>
<accession>A0ABR4CK90</accession>
<reference evidence="2 3" key="1">
    <citation type="journal article" date="2024" name="Commun. Biol.">
        <title>Comparative genomic analysis of thermophilic fungi reveals convergent evolutionary adaptations and gene losses.</title>
        <authorList>
            <person name="Steindorff A.S."/>
            <person name="Aguilar-Pontes M.V."/>
            <person name="Robinson A.J."/>
            <person name="Andreopoulos B."/>
            <person name="LaButti K."/>
            <person name="Kuo A."/>
            <person name="Mondo S."/>
            <person name="Riley R."/>
            <person name="Otillar R."/>
            <person name="Haridas S."/>
            <person name="Lipzen A."/>
            <person name="Grimwood J."/>
            <person name="Schmutz J."/>
            <person name="Clum A."/>
            <person name="Reid I.D."/>
            <person name="Moisan M.C."/>
            <person name="Butler G."/>
            <person name="Nguyen T.T.M."/>
            <person name="Dewar K."/>
            <person name="Conant G."/>
            <person name="Drula E."/>
            <person name="Henrissat B."/>
            <person name="Hansel C."/>
            <person name="Singer S."/>
            <person name="Hutchinson M.I."/>
            <person name="de Vries R.P."/>
            <person name="Natvig D.O."/>
            <person name="Powell A.J."/>
            <person name="Tsang A."/>
            <person name="Grigoriev I.V."/>
        </authorList>
    </citation>
    <scope>NUCLEOTIDE SEQUENCE [LARGE SCALE GENOMIC DNA]</scope>
    <source>
        <strain evidence="2 3">CBS 494.80</strain>
    </source>
</reference>
<sequence>MHGSVFFSALVTGVVLVPLVSALSFTFFQTTACKTGGETLRDIVYGPGAGCQIEPVTNGAGSVSIRSTGPIDNTFYAAFFSSNDCNPDTIVVHGDENNGCLNSQPATWGSMQVYNVCEDEGINCLD</sequence>
<evidence type="ECO:0000256" key="1">
    <source>
        <dbReference type="SAM" id="SignalP"/>
    </source>
</evidence>
<proteinExistence type="predicted"/>
<feature type="chain" id="PRO_5046540189" evidence="1">
    <location>
        <begin position="23"/>
        <end position="126"/>
    </location>
</feature>
<evidence type="ECO:0000313" key="2">
    <source>
        <dbReference type="EMBL" id="KAL2070152.1"/>
    </source>
</evidence>
<organism evidence="2 3">
    <name type="scientific">Oculimacula yallundae</name>
    <dbReference type="NCBI Taxonomy" id="86028"/>
    <lineage>
        <taxon>Eukaryota</taxon>
        <taxon>Fungi</taxon>
        <taxon>Dikarya</taxon>
        <taxon>Ascomycota</taxon>
        <taxon>Pezizomycotina</taxon>
        <taxon>Leotiomycetes</taxon>
        <taxon>Helotiales</taxon>
        <taxon>Ploettnerulaceae</taxon>
        <taxon>Oculimacula</taxon>
    </lineage>
</organism>
<protein>
    <submittedName>
        <fullName evidence="2">Uncharacterized protein</fullName>
    </submittedName>
</protein>
<keyword evidence="1" id="KW-0732">Signal</keyword>
<keyword evidence="3" id="KW-1185">Reference proteome</keyword>
<evidence type="ECO:0000313" key="3">
    <source>
        <dbReference type="Proteomes" id="UP001595075"/>
    </source>
</evidence>